<reference evidence="2 3" key="1">
    <citation type="submission" date="2019-02" db="EMBL/GenBank/DDBJ databases">
        <title>Deep-cultivation of Planctomycetes and their phenomic and genomic characterization uncovers novel biology.</title>
        <authorList>
            <person name="Wiegand S."/>
            <person name="Jogler M."/>
            <person name="Boedeker C."/>
            <person name="Pinto D."/>
            <person name="Vollmers J."/>
            <person name="Rivas-Marin E."/>
            <person name="Kohn T."/>
            <person name="Peeters S.H."/>
            <person name="Heuer A."/>
            <person name="Rast P."/>
            <person name="Oberbeckmann S."/>
            <person name="Bunk B."/>
            <person name="Jeske O."/>
            <person name="Meyerdierks A."/>
            <person name="Storesund J.E."/>
            <person name="Kallscheuer N."/>
            <person name="Luecker S."/>
            <person name="Lage O.M."/>
            <person name="Pohl T."/>
            <person name="Merkel B.J."/>
            <person name="Hornburger P."/>
            <person name="Mueller R.-W."/>
            <person name="Bruemmer F."/>
            <person name="Labrenz M."/>
            <person name="Spormann A.M."/>
            <person name="Op den Camp H."/>
            <person name="Overmann J."/>
            <person name="Amann R."/>
            <person name="Jetten M.S.M."/>
            <person name="Mascher T."/>
            <person name="Medema M.H."/>
            <person name="Devos D.P."/>
            <person name="Kaster A.-K."/>
            <person name="Ovreas L."/>
            <person name="Rohde M."/>
            <person name="Galperin M.Y."/>
            <person name="Jogler C."/>
        </authorList>
    </citation>
    <scope>NUCLEOTIDE SEQUENCE [LARGE SCALE GENOMIC DNA]</scope>
    <source>
        <strain evidence="2 3">HG15A2</strain>
    </source>
</reference>
<dbReference type="Proteomes" id="UP000319852">
    <property type="component" value="Chromosome"/>
</dbReference>
<dbReference type="KEGG" id="amob:HG15A2_47020"/>
<feature type="region of interest" description="Disordered" evidence="1">
    <location>
        <begin position="53"/>
        <end position="74"/>
    </location>
</feature>
<dbReference type="AlphaFoldDB" id="A0A517N2I7"/>
<dbReference type="OrthoDB" id="283430at2"/>
<protein>
    <submittedName>
        <fullName evidence="2">Addiction module component</fullName>
    </submittedName>
</protein>
<accession>A0A517N2I7</accession>
<organism evidence="2 3">
    <name type="scientific">Adhaeretor mobilis</name>
    <dbReference type="NCBI Taxonomy" id="1930276"/>
    <lineage>
        <taxon>Bacteria</taxon>
        <taxon>Pseudomonadati</taxon>
        <taxon>Planctomycetota</taxon>
        <taxon>Planctomycetia</taxon>
        <taxon>Pirellulales</taxon>
        <taxon>Lacipirellulaceae</taxon>
        <taxon>Adhaeretor</taxon>
    </lineage>
</organism>
<sequence length="74" mass="8034">MVNASYQDVLTAAETLPSAERAQLVAALLSNVSPDDWSPPSPAWLAEAKRRSDAFDAGDMSGSSWAEVRERARR</sequence>
<dbReference type="Pfam" id="PF09720">
    <property type="entry name" value="Unstab_antitox"/>
    <property type="match status" value="1"/>
</dbReference>
<evidence type="ECO:0000313" key="2">
    <source>
        <dbReference type="EMBL" id="QDT01360.1"/>
    </source>
</evidence>
<gene>
    <name evidence="2" type="ORF">HG15A2_47020</name>
</gene>
<dbReference type="InterPro" id="IPR013406">
    <property type="entry name" value="CHP02574_addiction_mod"/>
</dbReference>
<name>A0A517N2I7_9BACT</name>
<dbReference type="EMBL" id="CP036263">
    <property type="protein sequence ID" value="QDT01360.1"/>
    <property type="molecule type" value="Genomic_DNA"/>
</dbReference>
<keyword evidence="3" id="KW-1185">Reference proteome</keyword>
<dbReference type="NCBIfam" id="TIGR02574">
    <property type="entry name" value="stabl_TIGR02574"/>
    <property type="match status" value="1"/>
</dbReference>
<proteinExistence type="predicted"/>
<evidence type="ECO:0000313" key="3">
    <source>
        <dbReference type="Proteomes" id="UP000319852"/>
    </source>
</evidence>
<dbReference type="RefSeq" id="WP_145063485.1">
    <property type="nucleotide sequence ID" value="NZ_CP036263.1"/>
</dbReference>
<evidence type="ECO:0000256" key="1">
    <source>
        <dbReference type="SAM" id="MobiDB-lite"/>
    </source>
</evidence>